<keyword evidence="4" id="KW-0472">Membrane</keyword>
<comment type="caution">
    <text evidence="6">The sequence shown here is derived from an EMBL/GenBank/DDBJ whole genome shotgun (WGS) entry which is preliminary data.</text>
</comment>
<feature type="compositionally biased region" description="Gly residues" evidence="3">
    <location>
        <begin position="146"/>
        <end position="164"/>
    </location>
</feature>
<feature type="transmembrane region" description="Helical" evidence="4">
    <location>
        <begin position="281"/>
        <end position="302"/>
    </location>
</feature>
<keyword evidence="1 2" id="KW-0728">SH3 domain</keyword>
<evidence type="ECO:0000256" key="4">
    <source>
        <dbReference type="SAM" id="Phobius"/>
    </source>
</evidence>
<feature type="compositionally biased region" description="Polar residues" evidence="3">
    <location>
        <begin position="462"/>
        <end position="485"/>
    </location>
</feature>
<feature type="compositionally biased region" description="Pro residues" evidence="3">
    <location>
        <begin position="68"/>
        <end position="81"/>
    </location>
</feature>
<dbReference type="PROSITE" id="PS50002">
    <property type="entry name" value="SH3"/>
    <property type="match status" value="1"/>
</dbReference>
<dbReference type="AlphaFoldDB" id="A0A4Q2DMV2"/>
<evidence type="ECO:0000259" key="5">
    <source>
        <dbReference type="PROSITE" id="PS50002"/>
    </source>
</evidence>
<feature type="domain" description="SH3" evidence="5">
    <location>
        <begin position="536"/>
        <end position="601"/>
    </location>
</feature>
<dbReference type="Gene3D" id="2.30.30.40">
    <property type="entry name" value="SH3 Domains"/>
    <property type="match status" value="1"/>
</dbReference>
<keyword evidence="4" id="KW-1133">Transmembrane helix</keyword>
<feature type="region of interest" description="Disordered" evidence="3">
    <location>
        <begin position="418"/>
        <end position="534"/>
    </location>
</feature>
<feature type="compositionally biased region" description="Gly residues" evidence="3">
    <location>
        <begin position="173"/>
        <end position="190"/>
    </location>
</feature>
<gene>
    <name evidence="6" type="ORF">EST38_g4509</name>
</gene>
<reference evidence="6 7" key="1">
    <citation type="submission" date="2019-01" db="EMBL/GenBank/DDBJ databases">
        <title>Draft genome sequence of Psathyrella aberdarensis IHI B618.</title>
        <authorList>
            <person name="Buettner E."/>
            <person name="Kellner H."/>
        </authorList>
    </citation>
    <scope>NUCLEOTIDE SEQUENCE [LARGE SCALE GENOMIC DNA]</scope>
    <source>
        <strain evidence="6 7">IHI B618</strain>
    </source>
</reference>
<dbReference type="EMBL" id="SDEE01000111">
    <property type="protein sequence ID" value="RXW21359.1"/>
    <property type="molecule type" value="Genomic_DNA"/>
</dbReference>
<organism evidence="6 7">
    <name type="scientific">Candolleomyces aberdarensis</name>
    <dbReference type="NCBI Taxonomy" id="2316362"/>
    <lineage>
        <taxon>Eukaryota</taxon>
        <taxon>Fungi</taxon>
        <taxon>Dikarya</taxon>
        <taxon>Basidiomycota</taxon>
        <taxon>Agaricomycotina</taxon>
        <taxon>Agaricomycetes</taxon>
        <taxon>Agaricomycetidae</taxon>
        <taxon>Agaricales</taxon>
        <taxon>Agaricineae</taxon>
        <taxon>Psathyrellaceae</taxon>
        <taxon>Candolleomyces</taxon>
    </lineage>
</organism>
<evidence type="ECO:0000313" key="6">
    <source>
        <dbReference type="EMBL" id="RXW21359.1"/>
    </source>
</evidence>
<sequence length="601" mass="61853">MYLERHERRSSHLKELHRASPDDRVQRRDPGLVIGLDLPILPTIKVTLLAKPTPTTPPPAATSASANTPPPPANSPTPTPTQAPVASPSPSSPPSNGGGGTGPSNPSNGEGNTGGSNGGNSGNGQPAPSVSQGDSGGQDPTPSSTPGGGGGSTGGTGNGSGGDISNGSDGSDTGSGGSSSNGGVNGGSGNNLGSPFPNSSNVDSGQGTSNSATDGSGAPVVNAGGIPGVGSGGGLSGTSTLNSDMTTIRLSPSGTENGSSPTHTNTGGEDGGADRGGLPQAAGIAIAVICSILFIIGLIILLRHHRKTRRDERIHHWWFTKKRTSRVYNDDQVHVVQMPDAQSARSSFATTFDRSAQFQVNFNSDVPSLPPMAEVRRSRNELDYPMATPSNESGDHRFSIGSSNSGNSSYFFINHRPSIDTSNSHRPTNANPFDPSPELFAFPKPPSDLSSDRKSGYSSSSVATTTRPLSRATNTDSRNYHTPDTSPSPPEHQDLPAINADPFADGIAGMAHSTSSHTTDPFSDSTVSTSHETSGEGVVFAEVLRPFTRSMPDELTVRPGDQVKVVQIFDDGWAVVDMPVPPSSSSEARYERGLVPLGCLR</sequence>
<keyword evidence="7" id="KW-1185">Reference proteome</keyword>
<protein>
    <recommendedName>
        <fullName evidence="5">SH3 domain-containing protein</fullName>
    </recommendedName>
</protein>
<evidence type="ECO:0000256" key="3">
    <source>
        <dbReference type="SAM" id="MobiDB-lite"/>
    </source>
</evidence>
<dbReference type="SUPFAM" id="SSF50044">
    <property type="entry name" value="SH3-domain"/>
    <property type="match status" value="1"/>
</dbReference>
<feature type="compositionally biased region" description="Gly residues" evidence="3">
    <location>
        <begin position="225"/>
        <end position="236"/>
    </location>
</feature>
<dbReference type="STRING" id="2316362.A0A4Q2DMV2"/>
<feature type="compositionally biased region" description="Polar residues" evidence="3">
    <location>
        <begin position="240"/>
        <end position="266"/>
    </location>
</feature>
<feature type="compositionally biased region" description="Polar residues" evidence="3">
    <location>
        <begin position="419"/>
        <end position="431"/>
    </location>
</feature>
<dbReference type="OrthoDB" id="5340910at2759"/>
<keyword evidence="4" id="KW-0812">Transmembrane</keyword>
<feature type="region of interest" description="Disordered" evidence="3">
    <location>
        <begin position="1"/>
        <end position="274"/>
    </location>
</feature>
<proteinExistence type="predicted"/>
<feature type="compositionally biased region" description="Polar residues" evidence="3">
    <location>
        <begin position="512"/>
        <end position="532"/>
    </location>
</feature>
<evidence type="ECO:0000313" key="7">
    <source>
        <dbReference type="Proteomes" id="UP000290288"/>
    </source>
</evidence>
<feature type="compositionally biased region" description="Low complexity" evidence="3">
    <location>
        <begin position="191"/>
        <end position="201"/>
    </location>
</feature>
<name>A0A4Q2DMV2_9AGAR</name>
<feature type="compositionally biased region" description="Basic and acidic residues" evidence="3">
    <location>
        <begin position="1"/>
        <end position="30"/>
    </location>
</feature>
<dbReference type="InterPro" id="IPR036028">
    <property type="entry name" value="SH3-like_dom_sf"/>
</dbReference>
<feature type="compositionally biased region" description="Gly residues" evidence="3">
    <location>
        <begin position="111"/>
        <end position="122"/>
    </location>
</feature>
<dbReference type="Proteomes" id="UP000290288">
    <property type="component" value="Unassembled WGS sequence"/>
</dbReference>
<evidence type="ECO:0000256" key="1">
    <source>
        <dbReference type="ARBA" id="ARBA00022443"/>
    </source>
</evidence>
<evidence type="ECO:0000256" key="2">
    <source>
        <dbReference type="PROSITE-ProRule" id="PRU00192"/>
    </source>
</evidence>
<feature type="compositionally biased region" description="Polar residues" evidence="3">
    <location>
        <begin position="202"/>
        <end position="214"/>
    </location>
</feature>
<accession>A0A4Q2DMV2</accession>
<dbReference type="InterPro" id="IPR001452">
    <property type="entry name" value="SH3_domain"/>
</dbReference>